<dbReference type="EMBL" id="SMKA01000004">
    <property type="protein sequence ID" value="TDC35043.1"/>
    <property type="molecule type" value="Genomic_DNA"/>
</dbReference>
<dbReference type="SUPFAM" id="SSF51445">
    <property type="entry name" value="(Trans)glycosidases"/>
    <property type="match status" value="1"/>
</dbReference>
<sequence length="421" mass="46548">MKSRALRRAVAGAGAGIGLVLVTELRLGPAGRPLTERWRSQRVEPSKGTQLGLSFRPRQCEDLSLDPQETLRALLPYPFDILRLAAYWDRITPTPGVLDHSELDWQLDEAERAGKKVIVNLGAVKSFGYPEYFVPAHVLTRPLPEGTLITPATHPHLLKAACQHLTELVRRYRGHRSIIAWQVEHDAVDPLGMEHSWRLSRSFVRDEIRAVRAADPDRPILLNGFLPMSTAVTAHQWWRTLDQGDSVDIALEYGDIVGIDSYPRHAIAALGSRALYLDGAAGWLPRLRRGRVLRRVADSGRQVMVTEGQAEPWEAVTVPPDPREQAAASCPPERVIENYSRWQRWAAQSGTALDAYLFWGAEYWVLRSRGGDDSYLAAFARALTVSGHADRGTGDRGPVAGQAGVQATGTPVPGWPGRMAP</sequence>
<keyword evidence="3" id="KW-1185">Reference proteome</keyword>
<dbReference type="InterPro" id="IPR017853">
    <property type="entry name" value="GH"/>
</dbReference>
<dbReference type="RefSeq" id="WP_132401038.1">
    <property type="nucleotide sequence ID" value="NZ_SMKA01000004.1"/>
</dbReference>
<feature type="region of interest" description="Disordered" evidence="1">
    <location>
        <begin position="388"/>
        <end position="421"/>
    </location>
</feature>
<evidence type="ECO:0000313" key="2">
    <source>
        <dbReference type="EMBL" id="TDC35043.1"/>
    </source>
</evidence>
<reference evidence="2 3" key="1">
    <citation type="submission" date="2019-03" db="EMBL/GenBank/DDBJ databases">
        <title>Draft genome sequences of novel Actinobacteria.</title>
        <authorList>
            <person name="Sahin N."/>
            <person name="Ay H."/>
            <person name="Saygin H."/>
        </authorList>
    </citation>
    <scope>NUCLEOTIDE SEQUENCE [LARGE SCALE GENOMIC DNA]</scope>
    <source>
        <strain evidence="2 3">JCM 30547</strain>
    </source>
</reference>
<evidence type="ECO:0000256" key="1">
    <source>
        <dbReference type="SAM" id="MobiDB-lite"/>
    </source>
</evidence>
<comment type="caution">
    <text evidence="2">The sequence shown here is derived from an EMBL/GenBank/DDBJ whole genome shotgun (WGS) entry which is preliminary data.</text>
</comment>
<dbReference type="OrthoDB" id="144697at2"/>
<accession>A0A4R4QIE0</accession>
<dbReference type="Gene3D" id="3.20.20.80">
    <property type="entry name" value="Glycosidases"/>
    <property type="match status" value="2"/>
</dbReference>
<name>A0A4R4QIE0_9ACTN</name>
<evidence type="ECO:0000313" key="3">
    <source>
        <dbReference type="Proteomes" id="UP000295075"/>
    </source>
</evidence>
<dbReference type="Proteomes" id="UP000295075">
    <property type="component" value="Unassembled WGS sequence"/>
</dbReference>
<gene>
    <name evidence="2" type="ORF">E1261_02380</name>
</gene>
<evidence type="ECO:0008006" key="4">
    <source>
        <dbReference type="Google" id="ProtNLM"/>
    </source>
</evidence>
<dbReference type="AlphaFoldDB" id="A0A4R4QIE0"/>
<protein>
    <recommendedName>
        <fullName evidence="4">Glycoside hydrolase family 42 N-terminal domain-containing protein</fullName>
    </recommendedName>
</protein>
<organism evidence="2 3">
    <name type="scientific">Kribbella albertanoniae</name>
    <dbReference type="NCBI Taxonomy" id="1266829"/>
    <lineage>
        <taxon>Bacteria</taxon>
        <taxon>Bacillati</taxon>
        <taxon>Actinomycetota</taxon>
        <taxon>Actinomycetes</taxon>
        <taxon>Propionibacteriales</taxon>
        <taxon>Kribbellaceae</taxon>
        <taxon>Kribbella</taxon>
    </lineage>
</organism>
<proteinExistence type="predicted"/>